<dbReference type="InParanoid" id="F0XJS2"/>
<dbReference type="HOGENOM" id="CLU_010595_0_0_1"/>
<dbReference type="Pfam" id="PF13489">
    <property type="entry name" value="Methyltransf_23"/>
    <property type="match status" value="1"/>
</dbReference>
<comment type="similarity">
    <text evidence="1">Belongs to the methyltransferase superfamily. LaeA methyltransferase family.</text>
</comment>
<proteinExistence type="inferred from homology"/>
<dbReference type="PANTHER" id="PTHR43591:SF10">
    <property type="entry name" value="ABC TRANSMEMBRANE TYPE-1 DOMAIN-CONTAINING PROTEIN-RELATED"/>
    <property type="match status" value="1"/>
</dbReference>
<evidence type="ECO:0000313" key="3">
    <source>
        <dbReference type="Proteomes" id="UP000007796"/>
    </source>
</evidence>
<dbReference type="GO" id="GO:0008168">
    <property type="term" value="F:methyltransferase activity"/>
    <property type="evidence" value="ECO:0007669"/>
    <property type="project" value="UniProtKB-KW"/>
</dbReference>
<dbReference type="GeneID" id="25975126"/>
<dbReference type="InterPro" id="IPR029063">
    <property type="entry name" value="SAM-dependent_MTases_sf"/>
</dbReference>
<dbReference type="AlphaFoldDB" id="F0XJS2"/>
<dbReference type="RefSeq" id="XP_014171600.1">
    <property type="nucleotide sequence ID" value="XM_014316125.1"/>
</dbReference>
<evidence type="ECO:0000313" key="2">
    <source>
        <dbReference type="EMBL" id="EFX02118.1"/>
    </source>
</evidence>
<keyword evidence="2" id="KW-0808">Transferase</keyword>
<dbReference type="CDD" id="cd02440">
    <property type="entry name" value="AdoMet_MTases"/>
    <property type="match status" value="1"/>
</dbReference>
<accession>F0XJS2</accession>
<evidence type="ECO:0000256" key="1">
    <source>
        <dbReference type="ARBA" id="ARBA00038158"/>
    </source>
</evidence>
<dbReference type="OrthoDB" id="2013972at2759"/>
<dbReference type="SUPFAM" id="SSF53335">
    <property type="entry name" value="S-adenosyl-L-methionine-dependent methyltransferases"/>
    <property type="match status" value="1"/>
</dbReference>
<dbReference type="eggNOG" id="ENOG502QRP4">
    <property type="taxonomic scope" value="Eukaryota"/>
</dbReference>
<name>F0XJS2_GROCL</name>
<protein>
    <submittedName>
        <fullName evidence="2">Methyltransferase type 11</fullName>
    </submittedName>
</protein>
<reference evidence="2 3" key="1">
    <citation type="journal article" date="2011" name="Proc. Natl. Acad. Sci. U.S.A.">
        <title>Genome and transcriptome analyses of the mountain pine beetle-fungal symbiont Grosmannia clavigera, a lodgepole pine pathogen.</title>
        <authorList>
            <person name="DiGuistini S."/>
            <person name="Wang Y."/>
            <person name="Liao N.Y."/>
            <person name="Taylor G."/>
            <person name="Tanguay P."/>
            <person name="Feau N."/>
            <person name="Henrissat B."/>
            <person name="Chan S.K."/>
            <person name="Hesse-Orce U."/>
            <person name="Alamouti S.M."/>
            <person name="Tsui C.K.M."/>
            <person name="Docking R.T."/>
            <person name="Levasseur A."/>
            <person name="Haridas S."/>
            <person name="Robertson G."/>
            <person name="Birol I."/>
            <person name="Holt R.A."/>
            <person name="Marra M.A."/>
            <person name="Hamelin R.C."/>
            <person name="Hirst M."/>
            <person name="Jones S.J.M."/>
            <person name="Bohlmann J."/>
            <person name="Breuil C."/>
        </authorList>
    </citation>
    <scope>NUCLEOTIDE SEQUENCE [LARGE SCALE GENOMIC DNA]</scope>
    <source>
        <strain evidence="3">kw1407 / UAMH 11150</strain>
    </source>
</reference>
<keyword evidence="3" id="KW-1185">Reference proteome</keyword>
<dbReference type="PANTHER" id="PTHR43591">
    <property type="entry name" value="METHYLTRANSFERASE"/>
    <property type="match status" value="1"/>
</dbReference>
<dbReference type="STRING" id="655863.F0XJS2"/>
<sequence length="351" mass="39296">MSSDAARGPVLAPTDHTVANTIAAAVVLAEGDDTNLAEDADLALGDNYSLSTASVSSSILQYRTINGRTFHSDKYANYFMPNDGQQQEAIDIAHHYLTLLLNGAFFLAPVKDNLKNVLDIGTGTGIWAIDVADQFPNAQVIGTDISPIQSIWVPPNAKFEIDDATQPWTWPDNAFDFVHIRFLVGAISDWDALFSQAYRCCEPGGWFESCELRPEHQSDNGTDKNSPIFTEFWQLFETGMSKLGRNFSVVKDGTQHRAMKKAGFKNIVDKTYKLPLGKWPADTKLAEIGQFALTALLEDLEGYTTFLWNKVLEKGEKEFQIFLMEMRKALKDKNLHTYFTVRYVYGQKPVE</sequence>
<dbReference type="Gene3D" id="3.40.50.150">
    <property type="entry name" value="Vaccinia Virus protein VP39"/>
    <property type="match status" value="1"/>
</dbReference>
<dbReference type="Proteomes" id="UP000007796">
    <property type="component" value="Unassembled WGS sequence"/>
</dbReference>
<keyword evidence="2" id="KW-0489">Methyltransferase</keyword>
<gene>
    <name evidence="2" type="ORF">CMQ_2167</name>
</gene>
<dbReference type="EMBL" id="GL629782">
    <property type="protein sequence ID" value="EFX02118.1"/>
    <property type="molecule type" value="Genomic_DNA"/>
</dbReference>
<dbReference type="GO" id="GO:0032259">
    <property type="term" value="P:methylation"/>
    <property type="evidence" value="ECO:0007669"/>
    <property type="project" value="UniProtKB-KW"/>
</dbReference>
<organism evidence="3">
    <name type="scientific">Grosmannia clavigera (strain kw1407 / UAMH 11150)</name>
    <name type="common">Blue stain fungus</name>
    <name type="synonym">Graphiocladiella clavigera</name>
    <dbReference type="NCBI Taxonomy" id="655863"/>
    <lineage>
        <taxon>Eukaryota</taxon>
        <taxon>Fungi</taxon>
        <taxon>Dikarya</taxon>
        <taxon>Ascomycota</taxon>
        <taxon>Pezizomycotina</taxon>
        <taxon>Sordariomycetes</taxon>
        <taxon>Sordariomycetidae</taxon>
        <taxon>Ophiostomatales</taxon>
        <taxon>Ophiostomataceae</taxon>
        <taxon>Leptographium</taxon>
    </lineage>
</organism>